<dbReference type="EMBL" id="RBAL01000010">
    <property type="protein sequence ID" value="RKN40505.1"/>
    <property type="molecule type" value="Genomic_DNA"/>
</dbReference>
<accession>A0A3A9YX41</accession>
<dbReference type="AlphaFoldDB" id="A0A3A9YX41"/>
<comment type="similarity">
    <text evidence="7">Belongs to the binding-protein-dependent transport system permease family.</text>
</comment>
<feature type="transmembrane region" description="Helical" evidence="7">
    <location>
        <begin position="224"/>
        <end position="244"/>
    </location>
</feature>
<comment type="subcellular location">
    <subcellularLocation>
        <location evidence="1 7">Cell membrane</location>
        <topology evidence="1 7">Multi-pass membrane protein</topology>
    </subcellularLocation>
</comment>
<dbReference type="InterPro" id="IPR035906">
    <property type="entry name" value="MetI-like_sf"/>
</dbReference>
<keyword evidence="3" id="KW-1003">Cell membrane</keyword>
<evidence type="ECO:0000256" key="7">
    <source>
        <dbReference type="RuleBase" id="RU363032"/>
    </source>
</evidence>
<dbReference type="PROSITE" id="PS50928">
    <property type="entry name" value="ABC_TM1"/>
    <property type="match status" value="1"/>
</dbReference>
<dbReference type="OrthoDB" id="4319190at2"/>
<dbReference type="CDD" id="cd06261">
    <property type="entry name" value="TM_PBP2"/>
    <property type="match status" value="1"/>
</dbReference>
<dbReference type="GO" id="GO:0005886">
    <property type="term" value="C:plasma membrane"/>
    <property type="evidence" value="ECO:0007669"/>
    <property type="project" value="UniProtKB-SubCell"/>
</dbReference>
<dbReference type="Proteomes" id="UP000272474">
    <property type="component" value="Unassembled WGS sequence"/>
</dbReference>
<evidence type="ECO:0000256" key="4">
    <source>
        <dbReference type="ARBA" id="ARBA00022692"/>
    </source>
</evidence>
<feature type="domain" description="ABC transmembrane type-1" evidence="9">
    <location>
        <begin position="136"/>
        <end position="352"/>
    </location>
</feature>
<feature type="region of interest" description="Disordered" evidence="8">
    <location>
        <begin position="1"/>
        <end position="60"/>
    </location>
</feature>
<protein>
    <submittedName>
        <fullName evidence="10">Sugar ABC transporter permease</fullName>
    </submittedName>
</protein>
<feature type="transmembrane region" description="Helical" evidence="7">
    <location>
        <begin position="140"/>
        <end position="161"/>
    </location>
</feature>
<keyword evidence="5 7" id="KW-1133">Transmembrane helix</keyword>
<feature type="transmembrane region" description="Helical" evidence="7">
    <location>
        <begin position="279"/>
        <end position="296"/>
    </location>
</feature>
<feature type="compositionally biased region" description="Low complexity" evidence="8">
    <location>
        <begin position="8"/>
        <end position="19"/>
    </location>
</feature>
<dbReference type="Gene3D" id="1.10.3720.10">
    <property type="entry name" value="MetI-like"/>
    <property type="match status" value="1"/>
</dbReference>
<dbReference type="SUPFAM" id="SSF161098">
    <property type="entry name" value="MetI-like"/>
    <property type="match status" value="1"/>
</dbReference>
<evidence type="ECO:0000256" key="6">
    <source>
        <dbReference type="ARBA" id="ARBA00023136"/>
    </source>
</evidence>
<name>A0A3A9YX41_9ACTN</name>
<evidence type="ECO:0000256" key="1">
    <source>
        <dbReference type="ARBA" id="ARBA00004651"/>
    </source>
</evidence>
<gene>
    <name evidence="10" type="ORF">D7294_18930</name>
</gene>
<dbReference type="RefSeq" id="WP_120681266.1">
    <property type="nucleotide sequence ID" value="NZ_RBAL01000010.1"/>
</dbReference>
<reference evidence="10 11" key="1">
    <citation type="journal article" date="2014" name="Int. J. Syst. Evol. Microbiol.">
        <title>Streptomyces hoynatensis sp. nov., isolated from deep marine sediment.</title>
        <authorList>
            <person name="Veyisoglu A."/>
            <person name="Sahin N."/>
        </authorList>
    </citation>
    <scope>NUCLEOTIDE SEQUENCE [LARGE SCALE GENOMIC DNA]</scope>
    <source>
        <strain evidence="10 11">KCTC 29097</strain>
    </source>
</reference>
<dbReference type="PANTHER" id="PTHR30193">
    <property type="entry name" value="ABC TRANSPORTER PERMEASE PROTEIN"/>
    <property type="match status" value="1"/>
</dbReference>
<evidence type="ECO:0000256" key="2">
    <source>
        <dbReference type="ARBA" id="ARBA00022448"/>
    </source>
</evidence>
<evidence type="ECO:0000256" key="3">
    <source>
        <dbReference type="ARBA" id="ARBA00022475"/>
    </source>
</evidence>
<feature type="transmembrane region" description="Helical" evidence="7">
    <location>
        <begin position="173"/>
        <end position="194"/>
    </location>
</feature>
<feature type="transmembrane region" description="Helical" evidence="7">
    <location>
        <begin position="336"/>
        <end position="355"/>
    </location>
</feature>
<dbReference type="PANTHER" id="PTHR30193:SF37">
    <property type="entry name" value="INNER MEMBRANE ABC TRANSPORTER PERMEASE PROTEIN YCJO"/>
    <property type="match status" value="1"/>
</dbReference>
<dbReference type="GO" id="GO:0055085">
    <property type="term" value="P:transmembrane transport"/>
    <property type="evidence" value="ECO:0007669"/>
    <property type="project" value="InterPro"/>
</dbReference>
<proteinExistence type="inferred from homology"/>
<evidence type="ECO:0000256" key="8">
    <source>
        <dbReference type="SAM" id="MobiDB-lite"/>
    </source>
</evidence>
<feature type="transmembrane region" description="Helical" evidence="7">
    <location>
        <begin position="75"/>
        <end position="98"/>
    </location>
</feature>
<comment type="caution">
    <text evidence="10">The sequence shown here is derived from an EMBL/GenBank/DDBJ whole genome shotgun (WGS) entry which is preliminary data.</text>
</comment>
<evidence type="ECO:0000313" key="10">
    <source>
        <dbReference type="EMBL" id="RKN40505.1"/>
    </source>
</evidence>
<organism evidence="10 11">
    <name type="scientific">Streptomyces hoynatensis</name>
    <dbReference type="NCBI Taxonomy" id="1141874"/>
    <lineage>
        <taxon>Bacteria</taxon>
        <taxon>Bacillati</taxon>
        <taxon>Actinomycetota</taxon>
        <taxon>Actinomycetes</taxon>
        <taxon>Kitasatosporales</taxon>
        <taxon>Streptomycetaceae</taxon>
        <taxon>Streptomyces</taxon>
    </lineage>
</organism>
<dbReference type="Pfam" id="PF00528">
    <property type="entry name" value="BPD_transp_1"/>
    <property type="match status" value="1"/>
</dbReference>
<dbReference type="InterPro" id="IPR051393">
    <property type="entry name" value="ABC_transporter_permease"/>
</dbReference>
<evidence type="ECO:0000313" key="11">
    <source>
        <dbReference type="Proteomes" id="UP000272474"/>
    </source>
</evidence>
<keyword evidence="2 7" id="KW-0813">Transport</keyword>
<evidence type="ECO:0000256" key="5">
    <source>
        <dbReference type="ARBA" id="ARBA00022989"/>
    </source>
</evidence>
<dbReference type="InterPro" id="IPR000515">
    <property type="entry name" value="MetI-like"/>
</dbReference>
<keyword evidence="11" id="KW-1185">Reference proteome</keyword>
<keyword evidence="6 7" id="KW-0472">Membrane</keyword>
<sequence length="368" mass="41399">MTTDRTKAAPPADAGGAAPRLTKETPPGEAAPDDSAAKTAGGTTKKHAAQDPASRAKRERRMRWRSRRYRWDIKYSPYAFISPFFLFFAAFGLFPLLYTGWASLHSVSFVHPNDMEWNGIENFTRLWDDEFFWRALRNTFFIGVISTVPQLAMALGLAHLLNYRLRGSMFWRVAMLTPYATSIAAASMVFAMLFGRDYGAINWGLGFLGIDNIDWRAGDWTSKIAVSSIVIWRWTGYNTLIYLASMQAIPNDLYESAALDGASRWQQFRNVTLPMLRPTLLFTIVVSTIGATQLFGEPMLFNDGDPGGGSQGQFQTLGLYMYDMGWTNRNLGRSAAIAWTMFLILIFIGLIYWALSRWVSSNTLEESS</sequence>
<evidence type="ECO:0000259" key="9">
    <source>
        <dbReference type="PROSITE" id="PS50928"/>
    </source>
</evidence>
<keyword evidence="4 7" id="KW-0812">Transmembrane</keyword>